<dbReference type="Gene3D" id="1.10.10.10">
    <property type="entry name" value="Winged helix-like DNA-binding domain superfamily/Winged helix DNA-binding domain"/>
    <property type="match status" value="1"/>
</dbReference>
<keyword evidence="2" id="KW-0678">Repressor</keyword>
<keyword evidence="5" id="KW-0238">DNA-binding</keyword>
<evidence type="ECO:0000256" key="2">
    <source>
        <dbReference type="ARBA" id="ARBA00022491"/>
    </source>
</evidence>
<protein>
    <submittedName>
        <fullName evidence="9">Fe2+/Zn2+ uptake regulation protein</fullName>
    </submittedName>
</protein>
<dbReference type="InterPro" id="IPR043135">
    <property type="entry name" value="Fur_C"/>
</dbReference>
<dbReference type="PANTHER" id="PTHR33202:SF7">
    <property type="entry name" value="FERRIC UPTAKE REGULATION PROTEIN"/>
    <property type="match status" value="1"/>
</dbReference>
<evidence type="ECO:0000256" key="3">
    <source>
        <dbReference type="ARBA" id="ARBA00022833"/>
    </source>
</evidence>
<dbReference type="RefSeq" id="WP_022015551.1">
    <property type="nucleotide sequence ID" value="NZ_DBGBTA010000269.1"/>
</dbReference>
<keyword evidence="3 7" id="KW-0862">Zinc</keyword>
<comment type="cofactor">
    <cofactor evidence="7">
        <name>Zn(2+)</name>
        <dbReference type="ChEBI" id="CHEBI:29105"/>
    </cofactor>
    <text evidence="7">Binds 1 zinc ion per subunit.</text>
</comment>
<dbReference type="GO" id="GO:0045892">
    <property type="term" value="P:negative regulation of DNA-templated transcription"/>
    <property type="evidence" value="ECO:0007669"/>
    <property type="project" value="TreeGrafter"/>
</dbReference>
<gene>
    <name evidence="9" type="ORF">APZ18_04580</name>
</gene>
<feature type="binding site" evidence="7">
    <location>
        <position position="88"/>
    </location>
    <ligand>
        <name>Zn(2+)</name>
        <dbReference type="ChEBI" id="CHEBI:29105"/>
    </ligand>
</feature>
<dbReference type="SUPFAM" id="SSF46785">
    <property type="entry name" value="Winged helix' DNA-binding domain"/>
    <property type="match status" value="1"/>
</dbReference>
<dbReference type="GO" id="GO:0008270">
    <property type="term" value="F:zinc ion binding"/>
    <property type="evidence" value="ECO:0007669"/>
    <property type="project" value="TreeGrafter"/>
</dbReference>
<comment type="similarity">
    <text evidence="1">Belongs to the Fur family.</text>
</comment>
<dbReference type="InterPro" id="IPR036388">
    <property type="entry name" value="WH-like_DNA-bd_sf"/>
</dbReference>
<dbReference type="InterPro" id="IPR036390">
    <property type="entry name" value="WH_DNA-bd_sf"/>
</dbReference>
<evidence type="ECO:0000256" key="1">
    <source>
        <dbReference type="ARBA" id="ARBA00007957"/>
    </source>
</evidence>
<keyword evidence="8" id="KW-0408">Iron</keyword>
<evidence type="ECO:0000256" key="4">
    <source>
        <dbReference type="ARBA" id="ARBA00023015"/>
    </source>
</evidence>
<evidence type="ECO:0000256" key="5">
    <source>
        <dbReference type="ARBA" id="ARBA00023125"/>
    </source>
</evidence>
<dbReference type="GO" id="GO:0003700">
    <property type="term" value="F:DNA-binding transcription factor activity"/>
    <property type="evidence" value="ECO:0007669"/>
    <property type="project" value="InterPro"/>
</dbReference>
<keyword evidence="6" id="KW-0804">Transcription</keyword>
<comment type="caution">
    <text evidence="9">The sequence shown here is derived from an EMBL/GenBank/DDBJ whole genome shotgun (WGS) entry which is preliminary data.</text>
</comment>
<feature type="binding site" evidence="7">
    <location>
        <position position="91"/>
    </location>
    <ligand>
        <name>Zn(2+)</name>
        <dbReference type="ChEBI" id="CHEBI:29105"/>
    </ligand>
</feature>
<dbReference type="Gene3D" id="3.30.1490.190">
    <property type="match status" value="1"/>
</dbReference>
<feature type="binding site" evidence="7">
    <location>
        <position position="131"/>
    </location>
    <ligand>
        <name>Zn(2+)</name>
        <dbReference type="ChEBI" id="CHEBI:29105"/>
    </ligand>
</feature>
<reference evidence="9 10" key="1">
    <citation type="submission" date="2015-10" db="EMBL/GenBank/DDBJ databases">
        <title>Butyribacter intestini gen. nov., sp. nov., a butyric acid-producing bacterium of the family Lachnospiraceae isolated from the human faeces.</title>
        <authorList>
            <person name="Zou Y."/>
            <person name="Xue W."/>
            <person name="Luo G."/>
            <person name="Lv M."/>
        </authorList>
    </citation>
    <scope>NUCLEOTIDE SEQUENCE [LARGE SCALE GENOMIC DNA]</scope>
    <source>
        <strain evidence="9 10">TF01-11</strain>
    </source>
</reference>
<sequence length="138" mass="16111">MQGYSTPSRKRILEYLEKNKNRTVTAADIENYLIEKECAVNKTTIYRFLDKLIIEKKIVKYAAEKGKKATFQYIEDGHHCEKHLHLQCIKCGRIFHLECEFMDEIAAHIQSEHGFFIECKRSIIYGTCMECANAQSQV</sequence>
<keyword evidence="4" id="KW-0805">Transcription regulation</keyword>
<dbReference type="AlphaFoldDB" id="A0AAW3JW39"/>
<dbReference type="Proteomes" id="UP000050833">
    <property type="component" value="Unassembled WGS sequence"/>
</dbReference>
<keyword evidence="10" id="KW-1185">Reference proteome</keyword>
<accession>A0AAW3JW39</accession>
<proteinExistence type="inferred from homology"/>
<evidence type="ECO:0000256" key="6">
    <source>
        <dbReference type="ARBA" id="ARBA00023163"/>
    </source>
</evidence>
<feature type="binding site" evidence="7">
    <location>
        <position position="128"/>
    </location>
    <ligand>
        <name>Zn(2+)</name>
        <dbReference type="ChEBI" id="CHEBI:29105"/>
    </ligand>
</feature>
<dbReference type="PANTHER" id="PTHR33202">
    <property type="entry name" value="ZINC UPTAKE REGULATION PROTEIN"/>
    <property type="match status" value="1"/>
</dbReference>
<dbReference type="GO" id="GO:1900376">
    <property type="term" value="P:regulation of secondary metabolite biosynthetic process"/>
    <property type="evidence" value="ECO:0007669"/>
    <property type="project" value="TreeGrafter"/>
</dbReference>
<evidence type="ECO:0000256" key="8">
    <source>
        <dbReference type="PIRSR" id="PIRSR602481-2"/>
    </source>
</evidence>
<name>A0AAW3JW39_9FIRM</name>
<evidence type="ECO:0000313" key="10">
    <source>
        <dbReference type="Proteomes" id="UP000050833"/>
    </source>
</evidence>
<dbReference type="GO" id="GO:0000976">
    <property type="term" value="F:transcription cis-regulatory region binding"/>
    <property type="evidence" value="ECO:0007669"/>
    <property type="project" value="TreeGrafter"/>
</dbReference>
<evidence type="ECO:0000256" key="7">
    <source>
        <dbReference type="PIRSR" id="PIRSR602481-1"/>
    </source>
</evidence>
<dbReference type="Pfam" id="PF01475">
    <property type="entry name" value="FUR"/>
    <property type="match status" value="1"/>
</dbReference>
<dbReference type="InterPro" id="IPR002481">
    <property type="entry name" value="FUR"/>
</dbReference>
<evidence type="ECO:0000313" key="9">
    <source>
        <dbReference type="EMBL" id="KQC86466.1"/>
    </source>
</evidence>
<comment type="cofactor">
    <cofactor evidence="8">
        <name>Mn(2+)</name>
        <dbReference type="ChEBI" id="CHEBI:29035"/>
    </cofactor>
    <cofactor evidence="8">
        <name>Fe(2+)</name>
        <dbReference type="ChEBI" id="CHEBI:29033"/>
    </cofactor>
    <text evidence="8">Binds 1 Mn(2+) or Fe(2+) ion per subunit.</text>
</comment>
<dbReference type="EMBL" id="LLKB01000001">
    <property type="protein sequence ID" value="KQC86466.1"/>
    <property type="molecule type" value="Genomic_DNA"/>
</dbReference>
<organism evidence="9 10">
    <name type="scientific">Butyribacter intestini</name>
    <dbReference type="NCBI Taxonomy" id="1703332"/>
    <lineage>
        <taxon>Bacteria</taxon>
        <taxon>Bacillati</taxon>
        <taxon>Bacillota</taxon>
        <taxon>Clostridia</taxon>
        <taxon>Lachnospirales</taxon>
        <taxon>Lachnospiraceae</taxon>
        <taxon>Butyribacter</taxon>
    </lineage>
</organism>
<keyword evidence="7" id="KW-0479">Metal-binding</keyword>
<feature type="binding site" evidence="8">
    <location>
        <position position="78"/>
    </location>
    <ligand>
        <name>Fe cation</name>
        <dbReference type="ChEBI" id="CHEBI:24875"/>
    </ligand>
</feature>